<reference evidence="1" key="1">
    <citation type="submission" date="2020-11" db="EMBL/GenBank/DDBJ databases">
        <authorList>
            <person name="Tran Van P."/>
        </authorList>
    </citation>
    <scope>NUCLEOTIDE SEQUENCE</scope>
</reference>
<evidence type="ECO:0000313" key="2">
    <source>
        <dbReference type="Proteomes" id="UP000728032"/>
    </source>
</evidence>
<organism evidence="1">
    <name type="scientific">Oppiella nova</name>
    <dbReference type="NCBI Taxonomy" id="334625"/>
    <lineage>
        <taxon>Eukaryota</taxon>
        <taxon>Metazoa</taxon>
        <taxon>Ecdysozoa</taxon>
        <taxon>Arthropoda</taxon>
        <taxon>Chelicerata</taxon>
        <taxon>Arachnida</taxon>
        <taxon>Acari</taxon>
        <taxon>Acariformes</taxon>
        <taxon>Sarcoptiformes</taxon>
        <taxon>Oribatida</taxon>
        <taxon>Brachypylina</taxon>
        <taxon>Oppioidea</taxon>
        <taxon>Oppiidae</taxon>
        <taxon>Oppiella</taxon>
    </lineage>
</organism>
<dbReference type="PANTHER" id="PTHR31859:SF9">
    <property type="entry name" value="TETRATRICOPEPTIDE REPEAT PROTEIN 39B"/>
    <property type="match status" value="1"/>
</dbReference>
<sequence>MSASNETSNLCQKFRKSLSITNSLSKYLWKPNYNDYTEEISETRTNWKSEASKAHFISGVLLGNGALNLVFSHLPKRVLKLLEMIGFSGDRS</sequence>
<evidence type="ECO:0000313" key="1">
    <source>
        <dbReference type="EMBL" id="CAD7664525.1"/>
    </source>
</evidence>
<gene>
    <name evidence="1" type="ORF">ONB1V03_LOCUS21083</name>
</gene>
<proteinExistence type="predicted"/>
<accession>A0A7R9MRU7</accession>
<dbReference type="Pfam" id="PF10300">
    <property type="entry name" value="Iml2-TPR_39"/>
    <property type="match status" value="1"/>
</dbReference>
<dbReference type="Proteomes" id="UP000728032">
    <property type="component" value="Unassembled WGS sequence"/>
</dbReference>
<dbReference type="EMBL" id="OC953895">
    <property type="protein sequence ID" value="CAD7664525.1"/>
    <property type="molecule type" value="Genomic_DNA"/>
</dbReference>
<dbReference type="PANTHER" id="PTHR31859">
    <property type="entry name" value="TETRATRICOPEPTIDE REPEAT PROTEIN 39 FAMILY MEMBER"/>
    <property type="match status" value="1"/>
</dbReference>
<dbReference type="AlphaFoldDB" id="A0A7R9MRU7"/>
<name>A0A7R9MRU7_9ACAR</name>
<dbReference type="EMBL" id="CAJPVJ010039070">
    <property type="protein sequence ID" value="CAG2181662.1"/>
    <property type="molecule type" value="Genomic_DNA"/>
</dbReference>
<feature type="non-terminal residue" evidence="1">
    <location>
        <position position="1"/>
    </location>
</feature>
<dbReference type="OrthoDB" id="43460at2759"/>
<keyword evidence="2" id="KW-1185">Reference proteome</keyword>
<dbReference type="InterPro" id="IPR019412">
    <property type="entry name" value="IML2/TPR_39"/>
</dbReference>
<protein>
    <submittedName>
        <fullName evidence="1">Uncharacterized protein</fullName>
    </submittedName>
</protein>